<name>A0ABQ7VXW7_SOLTU</name>
<comment type="caution">
    <text evidence="1">The sequence shown here is derived from an EMBL/GenBank/DDBJ whole genome shotgun (WGS) entry which is preliminary data.</text>
</comment>
<protein>
    <recommendedName>
        <fullName evidence="3">Gag-pol polyprotein</fullName>
    </recommendedName>
</protein>
<dbReference type="EMBL" id="JAIVGD010000005">
    <property type="protein sequence ID" value="KAH0773343.1"/>
    <property type="molecule type" value="Genomic_DNA"/>
</dbReference>
<evidence type="ECO:0000313" key="1">
    <source>
        <dbReference type="EMBL" id="KAH0773343.1"/>
    </source>
</evidence>
<dbReference type="Proteomes" id="UP000826656">
    <property type="component" value="Unassembled WGS sequence"/>
</dbReference>
<gene>
    <name evidence="1" type="ORF">KY290_010480</name>
</gene>
<evidence type="ECO:0000313" key="2">
    <source>
        <dbReference type="Proteomes" id="UP000826656"/>
    </source>
</evidence>
<proteinExistence type="predicted"/>
<reference evidence="1 2" key="1">
    <citation type="journal article" date="2021" name="bioRxiv">
        <title>Chromosome-scale and haplotype-resolved genome assembly of a tetraploid potato cultivar.</title>
        <authorList>
            <person name="Sun H."/>
            <person name="Jiao W.-B."/>
            <person name="Krause K."/>
            <person name="Campoy J.A."/>
            <person name="Goel M."/>
            <person name="Folz-Donahue K."/>
            <person name="Kukat C."/>
            <person name="Huettel B."/>
            <person name="Schneeberger K."/>
        </authorList>
    </citation>
    <scope>NUCLEOTIDE SEQUENCE [LARGE SCALE GENOMIC DNA]</scope>
    <source>
        <strain evidence="1">SolTubOtavaFocal</strain>
        <tissue evidence="1">Leaves</tissue>
    </source>
</reference>
<organism evidence="1 2">
    <name type="scientific">Solanum tuberosum</name>
    <name type="common">Potato</name>
    <dbReference type="NCBI Taxonomy" id="4113"/>
    <lineage>
        <taxon>Eukaryota</taxon>
        <taxon>Viridiplantae</taxon>
        <taxon>Streptophyta</taxon>
        <taxon>Embryophyta</taxon>
        <taxon>Tracheophyta</taxon>
        <taxon>Spermatophyta</taxon>
        <taxon>Magnoliopsida</taxon>
        <taxon>eudicotyledons</taxon>
        <taxon>Gunneridae</taxon>
        <taxon>Pentapetalae</taxon>
        <taxon>asterids</taxon>
        <taxon>lamiids</taxon>
        <taxon>Solanales</taxon>
        <taxon>Solanaceae</taxon>
        <taxon>Solanoideae</taxon>
        <taxon>Solaneae</taxon>
        <taxon>Solanum</taxon>
    </lineage>
</organism>
<sequence>MVAYQIPGAILQDGHSSKQPPYFNGQHYSHWKKRFRIFVQSSDFQVWVVVKKGPKLIPGVNPKESTSNTDLETFEVTKEQQEVPPRSRKQESEYELFKMMEEETVESIFSRFSKIVGELKSLGMIYSNGLQVRKLIRSLESHHSGRSSGKFNL</sequence>
<keyword evidence="2" id="KW-1185">Reference proteome</keyword>
<evidence type="ECO:0008006" key="3">
    <source>
        <dbReference type="Google" id="ProtNLM"/>
    </source>
</evidence>
<dbReference type="Pfam" id="PF14223">
    <property type="entry name" value="Retrotran_gag_2"/>
    <property type="match status" value="1"/>
</dbReference>
<accession>A0ABQ7VXW7</accession>